<evidence type="ECO:0000256" key="8">
    <source>
        <dbReference type="ARBA" id="ARBA00022777"/>
    </source>
</evidence>
<feature type="domain" description="GHMP kinase C-terminal" evidence="16">
    <location>
        <begin position="310"/>
        <end position="378"/>
    </location>
</feature>
<keyword evidence="4 14" id="KW-0963">Cytoplasm</keyword>
<name>A0ABP0ZE68_9ASCO</name>
<evidence type="ECO:0000256" key="1">
    <source>
        <dbReference type="ARBA" id="ARBA00004496"/>
    </source>
</evidence>
<dbReference type="PROSITE" id="PS00627">
    <property type="entry name" value="GHMP_KINASES_ATP"/>
    <property type="match status" value="1"/>
</dbReference>
<evidence type="ECO:0000259" key="15">
    <source>
        <dbReference type="Pfam" id="PF00288"/>
    </source>
</evidence>
<sequence length="441" mass="47802">MTTKSRAFAVNAPGKVILFGEHSAVYGKSAIAAALSLRCYLLVSPSSDANIIRLKFPDIDLDHSWDQREIPWSRIKERQKFDSRGRPQIPSELEPEIVDSLSPLLEGISNNKMHHIACFCFLYLYASLCYNMPEGNTFVVRSTLPIGAGLGSSASTAVCLSAALAKLGNWIADPQLSQTDLEPEGDDEGNDHDLHFINDWSLIGEKCFHGNPSGIDNAVATYGGAVMFQKSSTPGQPASRTNIRNLPPIKLLLTNTKVPKSTAELVAGVGVLNREYPAIVTPILDAMDKIARKAHDTMVTSKFGDHEVAILRKLVHMNHGLLVSLGVSHPSLETVKIVGDKHKLGATKLTGAGGGGCAITLVAPNVEEDQIKEAVREFEEAGFESFETSLGVKGVGMLFATNVKETQAETALSLESFCSYKSRNEIENALAIENVPGWKFW</sequence>
<dbReference type="EC" id="2.7.1.36" evidence="3 14"/>
<organism evidence="17 18">
    <name type="scientific">Lodderomyces beijingensis</name>
    <dbReference type="NCBI Taxonomy" id="1775926"/>
    <lineage>
        <taxon>Eukaryota</taxon>
        <taxon>Fungi</taxon>
        <taxon>Dikarya</taxon>
        <taxon>Ascomycota</taxon>
        <taxon>Saccharomycotina</taxon>
        <taxon>Pichiomycetes</taxon>
        <taxon>Debaryomycetaceae</taxon>
        <taxon>Candida/Lodderomyces clade</taxon>
        <taxon>Lodderomyces</taxon>
    </lineage>
</organism>
<feature type="domain" description="GHMP kinase N-terminal" evidence="15">
    <location>
        <begin position="134"/>
        <end position="224"/>
    </location>
</feature>
<evidence type="ECO:0000256" key="9">
    <source>
        <dbReference type="ARBA" id="ARBA00022840"/>
    </source>
</evidence>
<reference evidence="17 18" key="1">
    <citation type="submission" date="2024-03" db="EMBL/GenBank/DDBJ databases">
        <authorList>
            <person name="Brejova B."/>
        </authorList>
    </citation>
    <scope>NUCLEOTIDE SEQUENCE [LARGE SCALE GENOMIC DNA]</scope>
    <source>
        <strain evidence="17 18">CBS 14171</strain>
    </source>
</reference>
<dbReference type="Gene3D" id="3.30.70.890">
    <property type="entry name" value="GHMP kinase, C-terminal domain"/>
    <property type="match status" value="1"/>
</dbReference>
<evidence type="ECO:0000256" key="13">
    <source>
        <dbReference type="ARBA" id="ARBA00029438"/>
    </source>
</evidence>
<evidence type="ECO:0000256" key="14">
    <source>
        <dbReference type="RuleBase" id="RU363087"/>
    </source>
</evidence>
<evidence type="ECO:0000313" key="18">
    <source>
        <dbReference type="Proteomes" id="UP001497383"/>
    </source>
</evidence>
<keyword evidence="14" id="KW-1207">Sterol metabolism</keyword>
<dbReference type="InterPro" id="IPR006204">
    <property type="entry name" value="GHMP_kinase_N_dom"/>
</dbReference>
<evidence type="ECO:0000256" key="4">
    <source>
        <dbReference type="ARBA" id="ARBA00022490"/>
    </source>
</evidence>
<dbReference type="InterPro" id="IPR020568">
    <property type="entry name" value="Ribosomal_Su5_D2-typ_SF"/>
</dbReference>
<comment type="pathway">
    <text evidence="13 14">Isoprenoid biosynthesis; isopentenyl diphosphate biosynthesis via mevalonate pathway; isopentenyl diphosphate from (R)-mevalonate: step 1/3.</text>
</comment>
<dbReference type="EMBL" id="OZ022405">
    <property type="protein sequence ID" value="CAK9436113.1"/>
    <property type="molecule type" value="Genomic_DNA"/>
</dbReference>
<evidence type="ECO:0000256" key="3">
    <source>
        <dbReference type="ARBA" id="ARBA00012103"/>
    </source>
</evidence>
<evidence type="ECO:0000256" key="12">
    <source>
        <dbReference type="ARBA" id="ARBA00029310"/>
    </source>
</evidence>
<keyword evidence="5 14" id="KW-0444">Lipid biosynthesis</keyword>
<dbReference type="SUPFAM" id="SSF54211">
    <property type="entry name" value="Ribosomal protein S5 domain 2-like"/>
    <property type="match status" value="1"/>
</dbReference>
<evidence type="ECO:0000256" key="6">
    <source>
        <dbReference type="ARBA" id="ARBA00022679"/>
    </source>
</evidence>
<comment type="catalytic activity">
    <reaction evidence="12">
        <text>(R)-mevalonate + ATP = (R)-5-phosphomevalonate + ADP + H(+)</text>
        <dbReference type="Rhea" id="RHEA:17065"/>
        <dbReference type="ChEBI" id="CHEBI:15378"/>
        <dbReference type="ChEBI" id="CHEBI:30616"/>
        <dbReference type="ChEBI" id="CHEBI:36464"/>
        <dbReference type="ChEBI" id="CHEBI:58146"/>
        <dbReference type="ChEBI" id="CHEBI:456216"/>
        <dbReference type="EC" id="2.7.1.36"/>
    </reaction>
    <physiologicalReaction direction="left-to-right" evidence="12">
        <dbReference type="Rhea" id="RHEA:17066"/>
    </physiologicalReaction>
</comment>
<dbReference type="Pfam" id="PF00288">
    <property type="entry name" value="GHMP_kinases_N"/>
    <property type="match status" value="1"/>
</dbReference>
<dbReference type="RefSeq" id="XP_066827609.1">
    <property type="nucleotide sequence ID" value="XM_066976617.1"/>
</dbReference>
<dbReference type="Proteomes" id="UP001497383">
    <property type="component" value="Chromosome 1"/>
</dbReference>
<dbReference type="InterPro" id="IPR036554">
    <property type="entry name" value="GHMP_kinase_C_sf"/>
</dbReference>
<dbReference type="PANTHER" id="PTHR43290:SF2">
    <property type="entry name" value="MEVALONATE KINASE"/>
    <property type="match status" value="1"/>
</dbReference>
<gene>
    <name evidence="17" type="ORF">LODBEIA_P06710</name>
</gene>
<keyword evidence="14" id="KW-0753">Steroid metabolism</keyword>
<dbReference type="GeneID" id="92205867"/>
<dbReference type="PANTHER" id="PTHR43290">
    <property type="entry name" value="MEVALONATE KINASE"/>
    <property type="match status" value="1"/>
</dbReference>
<comment type="subcellular location">
    <subcellularLocation>
        <location evidence="1 14">Cytoplasm</location>
    </subcellularLocation>
</comment>
<keyword evidence="10" id="KW-0460">Magnesium</keyword>
<evidence type="ECO:0000313" key="17">
    <source>
        <dbReference type="EMBL" id="CAK9436113.1"/>
    </source>
</evidence>
<evidence type="ECO:0000256" key="5">
    <source>
        <dbReference type="ARBA" id="ARBA00022516"/>
    </source>
</evidence>
<dbReference type="InterPro" id="IPR006203">
    <property type="entry name" value="GHMP_knse_ATP-bd_CS"/>
</dbReference>
<evidence type="ECO:0000256" key="7">
    <source>
        <dbReference type="ARBA" id="ARBA00022741"/>
    </source>
</evidence>
<keyword evidence="11 14" id="KW-0443">Lipid metabolism</keyword>
<keyword evidence="14" id="KW-0752">Steroid biosynthesis</keyword>
<evidence type="ECO:0000256" key="10">
    <source>
        <dbReference type="ARBA" id="ARBA00022842"/>
    </source>
</evidence>
<comment type="similarity">
    <text evidence="2 14">Belongs to the GHMP kinase family. Mevalonate kinase subfamily.</text>
</comment>
<keyword evidence="14" id="KW-0756">Sterol biosynthesis</keyword>
<dbReference type="InterPro" id="IPR013750">
    <property type="entry name" value="GHMP_kinase_C_dom"/>
</dbReference>
<keyword evidence="18" id="KW-1185">Reference proteome</keyword>
<dbReference type="SUPFAM" id="SSF55060">
    <property type="entry name" value="GHMP Kinase, C-terminal domain"/>
    <property type="match status" value="1"/>
</dbReference>
<dbReference type="NCBIfam" id="TIGR00549">
    <property type="entry name" value="mevalon_kin"/>
    <property type="match status" value="1"/>
</dbReference>
<accession>A0ABP0ZE68</accession>
<dbReference type="Gene3D" id="3.30.230.10">
    <property type="match status" value="1"/>
</dbReference>
<keyword evidence="6 14" id="KW-0808">Transferase</keyword>
<keyword evidence="8 14" id="KW-0418">Kinase</keyword>
<proteinExistence type="inferred from homology"/>
<comment type="function">
    <text evidence="14">Mevalonate kinase; part of the second module of ergosterol biosynthesis pathway that includes the middle steps of the pathway. The second module is carried out in the vacuole and involves the formation of farnesyl diphosphate, which is also an important intermediate in the biosynthesis of ubiquinone, dolichol, heme and prenylated proteins.</text>
</comment>
<dbReference type="PRINTS" id="PR00959">
    <property type="entry name" value="MEVGALKINASE"/>
</dbReference>
<dbReference type="Pfam" id="PF08544">
    <property type="entry name" value="GHMP_kinases_C"/>
    <property type="match status" value="1"/>
</dbReference>
<dbReference type="InterPro" id="IPR006205">
    <property type="entry name" value="Mev_gal_kin"/>
</dbReference>
<protein>
    <recommendedName>
        <fullName evidence="3 14">Mevalonate kinase</fullName>
        <shortName evidence="14">MK</shortName>
        <ecNumber evidence="3 14">2.7.1.36</ecNumber>
    </recommendedName>
</protein>
<keyword evidence="9 14" id="KW-0067">ATP-binding</keyword>
<dbReference type="InterPro" id="IPR014721">
    <property type="entry name" value="Ribsml_uS5_D2-typ_fold_subgr"/>
</dbReference>
<evidence type="ECO:0000256" key="2">
    <source>
        <dbReference type="ARBA" id="ARBA00006495"/>
    </source>
</evidence>
<keyword evidence="7 14" id="KW-0547">Nucleotide-binding</keyword>
<evidence type="ECO:0000256" key="11">
    <source>
        <dbReference type="ARBA" id="ARBA00023098"/>
    </source>
</evidence>
<evidence type="ECO:0000259" key="16">
    <source>
        <dbReference type="Pfam" id="PF08544"/>
    </source>
</evidence>